<dbReference type="PANTHER" id="PTHR34975">
    <property type="entry name" value="SPORE GERMINATION PROTEIN A2"/>
    <property type="match status" value="1"/>
</dbReference>
<evidence type="ECO:0000256" key="8">
    <source>
        <dbReference type="SAM" id="Phobius"/>
    </source>
</evidence>
<evidence type="ECO:0000256" key="1">
    <source>
        <dbReference type="ARBA" id="ARBA00004141"/>
    </source>
</evidence>
<feature type="transmembrane region" description="Helical" evidence="8">
    <location>
        <begin position="188"/>
        <end position="208"/>
    </location>
</feature>
<accession>A0ABY8EFM7</accession>
<feature type="transmembrane region" description="Helical" evidence="8">
    <location>
        <begin position="308"/>
        <end position="326"/>
    </location>
</feature>
<dbReference type="EMBL" id="CP120733">
    <property type="protein sequence ID" value="WFD09645.1"/>
    <property type="molecule type" value="Genomic_DNA"/>
</dbReference>
<dbReference type="PANTHER" id="PTHR34975:SF2">
    <property type="entry name" value="SPORE GERMINATION PROTEIN A2"/>
    <property type="match status" value="1"/>
</dbReference>
<dbReference type="InterPro" id="IPR004761">
    <property type="entry name" value="Spore_GerAB"/>
</dbReference>
<keyword evidence="3" id="KW-0813">Transport</keyword>
<evidence type="ECO:0000256" key="5">
    <source>
        <dbReference type="ARBA" id="ARBA00022692"/>
    </source>
</evidence>
<name>A0ABY8EFM7_9FIRM</name>
<feature type="transmembrane region" description="Helical" evidence="8">
    <location>
        <begin position="12"/>
        <end position="34"/>
    </location>
</feature>
<dbReference type="RefSeq" id="WP_277731577.1">
    <property type="nucleotide sequence ID" value="NZ_CP120733.1"/>
</dbReference>
<proteinExistence type="inferred from homology"/>
<keyword evidence="5 8" id="KW-0812">Transmembrane</keyword>
<protein>
    <submittedName>
        <fullName evidence="9">Endospore germination permease</fullName>
    </submittedName>
</protein>
<dbReference type="Proteomes" id="UP001222800">
    <property type="component" value="Chromosome"/>
</dbReference>
<feature type="transmembrane region" description="Helical" evidence="8">
    <location>
        <begin position="118"/>
        <end position="136"/>
    </location>
</feature>
<keyword evidence="10" id="KW-1185">Reference proteome</keyword>
<evidence type="ECO:0000256" key="2">
    <source>
        <dbReference type="ARBA" id="ARBA00007998"/>
    </source>
</evidence>
<feature type="transmembrane region" description="Helical" evidence="8">
    <location>
        <begin position="220"/>
        <end position="242"/>
    </location>
</feature>
<evidence type="ECO:0000256" key="6">
    <source>
        <dbReference type="ARBA" id="ARBA00022989"/>
    </source>
</evidence>
<feature type="transmembrane region" description="Helical" evidence="8">
    <location>
        <begin position="275"/>
        <end position="296"/>
    </location>
</feature>
<evidence type="ECO:0000313" key="10">
    <source>
        <dbReference type="Proteomes" id="UP001222800"/>
    </source>
</evidence>
<keyword evidence="6 8" id="KW-1133">Transmembrane helix</keyword>
<evidence type="ECO:0000256" key="7">
    <source>
        <dbReference type="ARBA" id="ARBA00023136"/>
    </source>
</evidence>
<comment type="subcellular location">
    <subcellularLocation>
        <location evidence="1">Membrane</location>
        <topology evidence="1">Multi-pass membrane protein</topology>
    </subcellularLocation>
</comment>
<dbReference type="NCBIfam" id="TIGR00912">
    <property type="entry name" value="2A0309"/>
    <property type="match status" value="1"/>
</dbReference>
<comment type="similarity">
    <text evidence="2">Belongs to the amino acid-polyamine-organocation (APC) superfamily. Spore germination protein (SGP) (TC 2.A.3.9) family.</text>
</comment>
<sequence>MIENGKISHNQFKLLVILCYIGTSILLTPATLASEAKQDAWIACILGLLIGLLLVMLYNSLANNLYNMTLVEYCEKVLGKWIGKLISLLFILFLFINCSTLVYVLGNFVTTQIMPETPIQFNNILFVIVVIIGTRLGLESFARASEILYPWVLGLFIILIVLLCKDINFENLQPVFEYGGKPIIKGSLLYVSYSSLTLIPLMMIFPAYVKNTEEAKKSFLSGTLIGGIIILIITLLSILVLGSNITARNAFPAYILAKKINIGNFLERLEPIITILWFITVFYKSILYFYGAVLGLSQILKLKDYRTLTLPLGMILVVLSLIVYPNSTYADEWNTTTWLSFSLTYGFFLPLLLLIIGNLRKNKSKI</sequence>
<evidence type="ECO:0000256" key="4">
    <source>
        <dbReference type="ARBA" id="ARBA00022544"/>
    </source>
</evidence>
<organism evidence="9 10">
    <name type="scientific">Tepidibacter hydrothermalis</name>
    <dbReference type="NCBI Taxonomy" id="3036126"/>
    <lineage>
        <taxon>Bacteria</taxon>
        <taxon>Bacillati</taxon>
        <taxon>Bacillota</taxon>
        <taxon>Clostridia</taxon>
        <taxon>Peptostreptococcales</taxon>
        <taxon>Peptostreptococcaceae</taxon>
        <taxon>Tepidibacter</taxon>
    </lineage>
</organism>
<evidence type="ECO:0000313" key="9">
    <source>
        <dbReference type="EMBL" id="WFD09645.1"/>
    </source>
</evidence>
<feature type="transmembrane region" description="Helical" evidence="8">
    <location>
        <begin position="338"/>
        <end position="359"/>
    </location>
</feature>
<keyword evidence="7 8" id="KW-0472">Membrane</keyword>
<gene>
    <name evidence="9" type="ORF">P4S50_14805</name>
</gene>
<keyword evidence="4" id="KW-0309">Germination</keyword>
<feature type="transmembrane region" description="Helical" evidence="8">
    <location>
        <begin position="148"/>
        <end position="168"/>
    </location>
</feature>
<dbReference type="Pfam" id="PF03845">
    <property type="entry name" value="Spore_permease"/>
    <property type="match status" value="1"/>
</dbReference>
<evidence type="ECO:0000256" key="3">
    <source>
        <dbReference type="ARBA" id="ARBA00022448"/>
    </source>
</evidence>
<dbReference type="Gene3D" id="1.20.1740.10">
    <property type="entry name" value="Amino acid/polyamine transporter I"/>
    <property type="match status" value="1"/>
</dbReference>
<reference evidence="9 10" key="1">
    <citation type="submission" date="2023-03" db="EMBL/GenBank/DDBJ databases">
        <title>Complete genome sequence of Tepidibacter sp. SWIR-1, isolated from a deep-sea hydrothermal vent.</title>
        <authorList>
            <person name="Li X."/>
        </authorList>
    </citation>
    <scope>NUCLEOTIDE SEQUENCE [LARGE SCALE GENOMIC DNA]</scope>
    <source>
        <strain evidence="9 10">SWIR-1</strain>
    </source>
</reference>
<feature type="transmembrane region" description="Helical" evidence="8">
    <location>
        <begin position="40"/>
        <end position="61"/>
    </location>
</feature>
<feature type="transmembrane region" description="Helical" evidence="8">
    <location>
        <begin position="81"/>
        <end position="106"/>
    </location>
</feature>